<dbReference type="EMBL" id="JH669035">
    <property type="protein sequence ID" value="KAG6463794.1"/>
    <property type="molecule type" value="Genomic_DNA"/>
</dbReference>
<dbReference type="GO" id="GO:0005634">
    <property type="term" value="C:nucleus"/>
    <property type="evidence" value="ECO:0007669"/>
    <property type="project" value="UniProtKB-SubCell"/>
</dbReference>
<accession>A0A921ZUD1</accession>
<gene>
    <name evidence="9" type="ORF">O3G_MSEX014076</name>
</gene>
<evidence type="ECO:0000256" key="2">
    <source>
        <dbReference type="ARBA" id="ARBA00004123"/>
    </source>
</evidence>
<dbReference type="AlphaFoldDB" id="A0A921ZUD1"/>
<dbReference type="GO" id="GO:0046872">
    <property type="term" value="F:metal ion binding"/>
    <property type="evidence" value="ECO:0007669"/>
    <property type="project" value="UniProtKB-KW"/>
</dbReference>
<dbReference type="Pfam" id="PF13359">
    <property type="entry name" value="DDE_Tnp_4"/>
    <property type="match status" value="1"/>
</dbReference>
<evidence type="ECO:0000256" key="4">
    <source>
        <dbReference type="ARBA" id="ARBA00022722"/>
    </source>
</evidence>
<evidence type="ECO:0000256" key="3">
    <source>
        <dbReference type="ARBA" id="ARBA00006958"/>
    </source>
</evidence>
<keyword evidence="10" id="KW-1185">Reference proteome</keyword>
<name>A0A921ZUD1_MANSE</name>
<keyword evidence="5" id="KW-0479">Metal-binding</keyword>
<comment type="subcellular location">
    <subcellularLocation>
        <location evidence="2">Nucleus</location>
    </subcellularLocation>
</comment>
<reference evidence="9" key="2">
    <citation type="submission" date="2020-12" db="EMBL/GenBank/DDBJ databases">
        <authorList>
            <person name="Kanost M."/>
        </authorList>
    </citation>
    <scope>NUCLEOTIDE SEQUENCE</scope>
</reference>
<keyword evidence="7" id="KW-0539">Nucleus</keyword>
<comment type="cofactor">
    <cofactor evidence="1">
        <name>a divalent metal cation</name>
        <dbReference type="ChEBI" id="CHEBI:60240"/>
    </cofactor>
</comment>
<dbReference type="InterPro" id="IPR027806">
    <property type="entry name" value="HARBI1_dom"/>
</dbReference>
<comment type="caution">
    <text evidence="9">The sequence shown here is derived from an EMBL/GenBank/DDBJ whole genome shotgun (WGS) entry which is preliminary data.</text>
</comment>
<evidence type="ECO:0000256" key="7">
    <source>
        <dbReference type="ARBA" id="ARBA00023242"/>
    </source>
</evidence>
<dbReference type="PANTHER" id="PTHR22930">
    <property type="match status" value="1"/>
</dbReference>
<dbReference type="GO" id="GO:0016787">
    <property type="term" value="F:hydrolase activity"/>
    <property type="evidence" value="ECO:0007669"/>
    <property type="project" value="UniProtKB-KW"/>
</dbReference>
<evidence type="ECO:0000256" key="1">
    <source>
        <dbReference type="ARBA" id="ARBA00001968"/>
    </source>
</evidence>
<keyword evidence="6" id="KW-0378">Hydrolase</keyword>
<sequence length="123" mass="14049">MTPVSGATEDTPEAYYNKLHASARNSVERTIGVLKARFRCLQVHRVLQYHPDTVAKIVIACCVLHNICNRAGLPSPMLNEAEVQMERSMHMERPFNLHQELEHAIGANCRIRLINTLWQSRMV</sequence>
<proteinExistence type="inferred from homology"/>
<evidence type="ECO:0000256" key="5">
    <source>
        <dbReference type="ARBA" id="ARBA00022723"/>
    </source>
</evidence>
<dbReference type="GO" id="GO:0004518">
    <property type="term" value="F:nuclease activity"/>
    <property type="evidence" value="ECO:0007669"/>
    <property type="project" value="UniProtKB-KW"/>
</dbReference>
<evidence type="ECO:0000259" key="8">
    <source>
        <dbReference type="Pfam" id="PF13359"/>
    </source>
</evidence>
<dbReference type="InterPro" id="IPR045249">
    <property type="entry name" value="HARBI1-like"/>
</dbReference>
<dbReference type="PANTHER" id="PTHR22930:SF289">
    <property type="entry name" value="DDE TNP4 DOMAIN-CONTAINING PROTEIN-RELATED"/>
    <property type="match status" value="1"/>
</dbReference>
<evidence type="ECO:0000313" key="9">
    <source>
        <dbReference type="EMBL" id="KAG6463794.1"/>
    </source>
</evidence>
<organism evidence="9 10">
    <name type="scientific">Manduca sexta</name>
    <name type="common">Tobacco hawkmoth</name>
    <name type="synonym">Tobacco hornworm</name>
    <dbReference type="NCBI Taxonomy" id="7130"/>
    <lineage>
        <taxon>Eukaryota</taxon>
        <taxon>Metazoa</taxon>
        <taxon>Ecdysozoa</taxon>
        <taxon>Arthropoda</taxon>
        <taxon>Hexapoda</taxon>
        <taxon>Insecta</taxon>
        <taxon>Pterygota</taxon>
        <taxon>Neoptera</taxon>
        <taxon>Endopterygota</taxon>
        <taxon>Lepidoptera</taxon>
        <taxon>Glossata</taxon>
        <taxon>Ditrysia</taxon>
        <taxon>Bombycoidea</taxon>
        <taxon>Sphingidae</taxon>
        <taxon>Sphinginae</taxon>
        <taxon>Sphingini</taxon>
        <taxon>Manduca</taxon>
    </lineage>
</organism>
<evidence type="ECO:0000313" key="10">
    <source>
        <dbReference type="Proteomes" id="UP000791440"/>
    </source>
</evidence>
<protein>
    <recommendedName>
        <fullName evidence="8">DDE Tnp4 domain-containing protein</fullName>
    </recommendedName>
</protein>
<reference evidence="9" key="1">
    <citation type="journal article" date="2016" name="Insect Biochem. Mol. Biol.">
        <title>Multifaceted biological insights from a draft genome sequence of the tobacco hornworm moth, Manduca sexta.</title>
        <authorList>
            <person name="Kanost M.R."/>
            <person name="Arrese E.L."/>
            <person name="Cao X."/>
            <person name="Chen Y.R."/>
            <person name="Chellapilla S."/>
            <person name="Goldsmith M.R."/>
            <person name="Grosse-Wilde E."/>
            <person name="Heckel D.G."/>
            <person name="Herndon N."/>
            <person name="Jiang H."/>
            <person name="Papanicolaou A."/>
            <person name="Qu J."/>
            <person name="Soulages J.L."/>
            <person name="Vogel H."/>
            <person name="Walters J."/>
            <person name="Waterhouse R.M."/>
            <person name="Ahn S.J."/>
            <person name="Almeida F.C."/>
            <person name="An C."/>
            <person name="Aqrawi P."/>
            <person name="Bretschneider A."/>
            <person name="Bryant W.B."/>
            <person name="Bucks S."/>
            <person name="Chao H."/>
            <person name="Chevignon G."/>
            <person name="Christen J.M."/>
            <person name="Clarke D.F."/>
            <person name="Dittmer N.T."/>
            <person name="Ferguson L.C.F."/>
            <person name="Garavelou S."/>
            <person name="Gordon K.H.J."/>
            <person name="Gunaratna R.T."/>
            <person name="Han Y."/>
            <person name="Hauser F."/>
            <person name="He Y."/>
            <person name="Heidel-Fischer H."/>
            <person name="Hirsh A."/>
            <person name="Hu Y."/>
            <person name="Jiang H."/>
            <person name="Kalra D."/>
            <person name="Klinner C."/>
            <person name="Konig C."/>
            <person name="Kovar C."/>
            <person name="Kroll A.R."/>
            <person name="Kuwar S.S."/>
            <person name="Lee S.L."/>
            <person name="Lehman R."/>
            <person name="Li K."/>
            <person name="Li Z."/>
            <person name="Liang H."/>
            <person name="Lovelace S."/>
            <person name="Lu Z."/>
            <person name="Mansfield J.H."/>
            <person name="McCulloch K.J."/>
            <person name="Mathew T."/>
            <person name="Morton B."/>
            <person name="Muzny D.M."/>
            <person name="Neunemann D."/>
            <person name="Ongeri F."/>
            <person name="Pauchet Y."/>
            <person name="Pu L.L."/>
            <person name="Pyrousis I."/>
            <person name="Rao X.J."/>
            <person name="Redding A."/>
            <person name="Roesel C."/>
            <person name="Sanchez-Gracia A."/>
            <person name="Schaack S."/>
            <person name="Shukla A."/>
            <person name="Tetreau G."/>
            <person name="Wang Y."/>
            <person name="Xiong G.H."/>
            <person name="Traut W."/>
            <person name="Walsh T.K."/>
            <person name="Worley K.C."/>
            <person name="Wu D."/>
            <person name="Wu W."/>
            <person name="Wu Y.Q."/>
            <person name="Zhang X."/>
            <person name="Zou Z."/>
            <person name="Zucker H."/>
            <person name="Briscoe A.D."/>
            <person name="Burmester T."/>
            <person name="Clem R.J."/>
            <person name="Feyereisen R."/>
            <person name="Grimmelikhuijzen C.J.P."/>
            <person name="Hamodrakas S.J."/>
            <person name="Hansson B.S."/>
            <person name="Huguet E."/>
            <person name="Jermiin L.S."/>
            <person name="Lan Q."/>
            <person name="Lehman H.K."/>
            <person name="Lorenzen M."/>
            <person name="Merzendorfer H."/>
            <person name="Michalopoulos I."/>
            <person name="Morton D.B."/>
            <person name="Muthukrishnan S."/>
            <person name="Oakeshott J.G."/>
            <person name="Palmer W."/>
            <person name="Park Y."/>
            <person name="Passarelli A.L."/>
            <person name="Rozas J."/>
            <person name="Schwartz L.M."/>
            <person name="Smith W."/>
            <person name="Southgate A."/>
            <person name="Vilcinskas A."/>
            <person name="Vogt R."/>
            <person name="Wang P."/>
            <person name="Werren J."/>
            <person name="Yu X.Q."/>
            <person name="Zhou J.J."/>
            <person name="Brown S.J."/>
            <person name="Scherer S.E."/>
            <person name="Richards S."/>
            <person name="Blissard G.W."/>
        </authorList>
    </citation>
    <scope>NUCLEOTIDE SEQUENCE</scope>
</reference>
<comment type="similarity">
    <text evidence="3">Belongs to the HARBI1 family.</text>
</comment>
<dbReference type="Proteomes" id="UP000791440">
    <property type="component" value="Unassembled WGS sequence"/>
</dbReference>
<keyword evidence="4" id="KW-0540">Nuclease</keyword>
<evidence type="ECO:0000256" key="6">
    <source>
        <dbReference type="ARBA" id="ARBA00022801"/>
    </source>
</evidence>
<feature type="domain" description="DDE Tnp4" evidence="8">
    <location>
        <begin position="6"/>
        <end position="66"/>
    </location>
</feature>